<evidence type="ECO:0000256" key="14">
    <source>
        <dbReference type="ARBA" id="ARBA00023098"/>
    </source>
</evidence>
<evidence type="ECO:0000256" key="4">
    <source>
        <dbReference type="ARBA" id="ARBA00005189"/>
    </source>
</evidence>
<evidence type="ECO:0000256" key="9">
    <source>
        <dbReference type="ARBA" id="ARBA00022516"/>
    </source>
</evidence>
<comment type="subcellular location">
    <subcellularLocation>
        <location evidence="2">Cell membrane</location>
        <topology evidence="2">Multi-pass membrane protein</topology>
    </subcellularLocation>
</comment>
<keyword evidence="13 24" id="KW-1133">Transmembrane helix</keyword>
<dbReference type="RefSeq" id="WP_119116532.1">
    <property type="nucleotide sequence ID" value="NZ_QWVS01000013.1"/>
</dbReference>
<dbReference type="AlphaFoldDB" id="A0A398BE90"/>
<keyword evidence="15 24" id="KW-0472">Membrane</keyword>
<accession>A0A398BE90</accession>
<evidence type="ECO:0000256" key="15">
    <source>
        <dbReference type="ARBA" id="ARBA00023136"/>
    </source>
</evidence>
<dbReference type="PANTHER" id="PTHR46382">
    <property type="entry name" value="PHOSPHATIDATE CYTIDYLYLTRANSFERASE"/>
    <property type="match status" value="1"/>
</dbReference>
<feature type="transmembrane region" description="Helical" evidence="24">
    <location>
        <begin position="6"/>
        <end position="38"/>
    </location>
</feature>
<comment type="catalytic activity">
    <reaction evidence="1">
        <text>a 1,2-diacyl-sn-glycero-3-phosphate + CTP + H(+) = a CDP-1,2-diacyl-sn-glycerol + diphosphate</text>
        <dbReference type="Rhea" id="RHEA:16229"/>
        <dbReference type="ChEBI" id="CHEBI:15378"/>
        <dbReference type="ChEBI" id="CHEBI:33019"/>
        <dbReference type="ChEBI" id="CHEBI:37563"/>
        <dbReference type="ChEBI" id="CHEBI:58332"/>
        <dbReference type="ChEBI" id="CHEBI:58608"/>
        <dbReference type="EC" id="2.7.7.41"/>
    </reaction>
</comment>
<dbReference type="PANTHER" id="PTHR46382:SF1">
    <property type="entry name" value="PHOSPHATIDATE CYTIDYLYLTRANSFERASE"/>
    <property type="match status" value="1"/>
</dbReference>
<comment type="pathway">
    <text evidence="3">Phospholipid metabolism; CDP-diacylglycerol biosynthesis; CDP-diacylglycerol from sn-glycerol 3-phosphate: step 3/3.</text>
</comment>
<evidence type="ECO:0000256" key="23">
    <source>
        <dbReference type="ARBA" id="ARBA00033406"/>
    </source>
</evidence>
<name>A0A398BE90_9BACI</name>
<keyword evidence="11 24" id="KW-0812">Transmembrane</keyword>
<evidence type="ECO:0000256" key="10">
    <source>
        <dbReference type="ARBA" id="ARBA00022679"/>
    </source>
</evidence>
<keyword evidence="12 25" id="KW-0548">Nucleotidyltransferase</keyword>
<evidence type="ECO:0000256" key="20">
    <source>
        <dbReference type="ARBA" id="ARBA00032253"/>
    </source>
</evidence>
<protein>
    <recommendedName>
        <fullName evidence="7">Phosphatidate cytidylyltransferase</fullName>
        <ecNumber evidence="6">2.7.7.41</ecNumber>
    </recommendedName>
    <alternativeName>
        <fullName evidence="20">CDP-DAG synthase</fullName>
    </alternativeName>
    <alternativeName>
        <fullName evidence="22">CDP-DG synthase</fullName>
    </alternativeName>
    <alternativeName>
        <fullName evidence="18">CDP-diacylglycerol synthase</fullName>
    </alternativeName>
    <alternativeName>
        <fullName evidence="21">CDP-diglyceride pyrophosphorylase</fullName>
    </alternativeName>
    <alternativeName>
        <fullName evidence="23">CDP-diglyceride synthase</fullName>
    </alternativeName>
    <alternativeName>
        <fullName evidence="19">CTP:phosphatidate cytidylyltransferase</fullName>
    </alternativeName>
</protein>
<keyword evidence="16" id="KW-0594">Phospholipid biosynthesis</keyword>
<dbReference type="GO" id="GO:0005886">
    <property type="term" value="C:plasma membrane"/>
    <property type="evidence" value="ECO:0007669"/>
    <property type="project" value="UniProtKB-SubCell"/>
</dbReference>
<evidence type="ECO:0000256" key="19">
    <source>
        <dbReference type="ARBA" id="ARBA00031825"/>
    </source>
</evidence>
<reference evidence="25 26" key="1">
    <citation type="submission" date="2018-08" db="EMBL/GenBank/DDBJ databases">
        <title>Bacillus jemisoniae sp. nov., Bacillus chryseoplanitiae sp. nov., Bacillus resnikiae sp. nov., and Bacillus frankliniae sp. nov., isolated from Viking spacecraft and associated surfaces.</title>
        <authorList>
            <person name="Seuylemezian A."/>
            <person name="Vaishampayan P."/>
        </authorList>
    </citation>
    <scope>NUCLEOTIDE SEQUENCE [LARGE SCALE GENOMIC DNA]</scope>
    <source>
        <strain evidence="25 26">MA001</strain>
    </source>
</reference>
<evidence type="ECO:0000256" key="11">
    <source>
        <dbReference type="ARBA" id="ARBA00022692"/>
    </source>
</evidence>
<evidence type="ECO:0000256" key="24">
    <source>
        <dbReference type="SAM" id="Phobius"/>
    </source>
</evidence>
<feature type="transmembrane region" description="Helical" evidence="24">
    <location>
        <begin position="174"/>
        <end position="192"/>
    </location>
</feature>
<gene>
    <name evidence="25" type="ORF">D1953_07455</name>
</gene>
<organism evidence="25 26">
    <name type="scientific">Peribacillus asahii</name>
    <dbReference type="NCBI Taxonomy" id="228899"/>
    <lineage>
        <taxon>Bacteria</taxon>
        <taxon>Bacillati</taxon>
        <taxon>Bacillota</taxon>
        <taxon>Bacilli</taxon>
        <taxon>Bacillales</taxon>
        <taxon>Bacillaceae</taxon>
        <taxon>Peribacillus</taxon>
    </lineage>
</organism>
<evidence type="ECO:0000256" key="1">
    <source>
        <dbReference type="ARBA" id="ARBA00001698"/>
    </source>
</evidence>
<comment type="similarity">
    <text evidence="5">Belongs to the CDS family.</text>
</comment>
<evidence type="ECO:0000313" key="25">
    <source>
        <dbReference type="EMBL" id="RID87138.1"/>
    </source>
</evidence>
<evidence type="ECO:0000256" key="16">
    <source>
        <dbReference type="ARBA" id="ARBA00023209"/>
    </source>
</evidence>
<dbReference type="EC" id="2.7.7.41" evidence="6"/>
<dbReference type="GO" id="GO:0004605">
    <property type="term" value="F:phosphatidate cytidylyltransferase activity"/>
    <property type="evidence" value="ECO:0007669"/>
    <property type="project" value="UniProtKB-EC"/>
</dbReference>
<keyword evidence="10 25" id="KW-0808">Transferase</keyword>
<dbReference type="GO" id="GO:0016024">
    <property type="term" value="P:CDP-diacylglycerol biosynthetic process"/>
    <property type="evidence" value="ECO:0007669"/>
    <property type="project" value="TreeGrafter"/>
</dbReference>
<keyword evidence="9" id="KW-0444">Lipid biosynthesis</keyword>
<evidence type="ECO:0000256" key="18">
    <source>
        <dbReference type="ARBA" id="ARBA00029893"/>
    </source>
</evidence>
<evidence type="ECO:0000256" key="6">
    <source>
        <dbReference type="ARBA" id="ARBA00012487"/>
    </source>
</evidence>
<comment type="pathway">
    <text evidence="4">Lipid metabolism.</text>
</comment>
<evidence type="ECO:0000256" key="8">
    <source>
        <dbReference type="ARBA" id="ARBA00022475"/>
    </source>
</evidence>
<evidence type="ECO:0000256" key="7">
    <source>
        <dbReference type="ARBA" id="ARBA00019373"/>
    </source>
</evidence>
<comment type="caution">
    <text evidence="25">The sequence shown here is derived from an EMBL/GenBank/DDBJ whole genome shotgun (WGS) entry which is preliminary data.</text>
</comment>
<feature type="transmembrane region" description="Helical" evidence="24">
    <location>
        <begin position="133"/>
        <end position="153"/>
    </location>
</feature>
<dbReference type="EMBL" id="QWVS01000013">
    <property type="protein sequence ID" value="RID87138.1"/>
    <property type="molecule type" value="Genomic_DNA"/>
</dbReference>
<proteinExistence type="inferred from homology"/>
<evidence type="ECO:0000256" key="17">
    <source>
        <dbReference type="ARBA" id="ARBA00023264"/>
    </source>
</evidence>
<keyword evidence="17" id="KW-1208">Phospholipid metabolism</keyword>
<evidence type="ECO:0000256" key="21">
    <source>
        <dbReference type="ARBA" id="ARBA00032396"/>
    </source>
</evidence>
<sequence>MKQRIITAIIAAAIFVPLVIVGKLPFLLLVYAMATIGLYELLRMKNLHKLSFVSVISYVLLWIILLPQEYTDFLTNNDYDKTQIMLIGGLLFLIFSVVSKNRFTFDDAGFLLLAIVYVGIGFYFMYVTREAKLVYIFYALFTIWATDSGAYFVGKAIGKRKLWPEISPNKTIEGFFGGLAFGLIVGIGFYLFTPVGDSFSLVKVLLMSLMISVFGQLGDLVQSAYKRHYGVKDAGKLLPGHGGILDRMDSLIFILPILHLFHVL</sequence>
<keyword evidence="14" id="KW-0443">Lipid metabolism</keyword>
<feature type="transmembrane region" description="Helical" evidence="24">
    <location>
        <begin position="50"/>
        <end position="70"/>
    </location>
</feature>
<keyword evidence="26" id="KW-1185">Reference proteome</keyword>
<evidence type="ECO:0000256" key="13">
    <source>
        <dbReference type="ARBA" id="ARBA00022989"/>
    </source>
</evidence>
<evidence type="ECO:0000256" key="22">
    <source>
        <dbReference type="ARBA" id="ARBA00032743"/>
    </source>
</evidence>
<evidence type="ECO:0000256" key="3">
    <source>
        <dbReference type="ARBA" id="ARBA00005119"/>
    </source>
</evidence>
<dbReference type="Proteomes" id="UP000266016">
    <property type="component" value="Unassembled WGS sequence"/>
</dbReference>
<evidence type="ECO:0000256" key="12">
    <source>
        <dbReference type="ARBA" id="ARBA00022695"/>
    </source>
</evidence>
<keyword evidence="8" id="KW-1003">Cell membrane</keyword>
<evidence type="ECO:0000313" key="26">
    <source>
        <dbReference type="Proteomes" id="UP000266016"/>
    </source>
</evidence>
<feature type="transmembrane region" description="Helical" evidence="24">
    <location>
        <begin position="110"/>
        <end position="127"/>
    </location>
</feature>
<dbReference type="Pfam" id="PF01148">
    <property type="entry name" value="CTP_transf_1"/>
    <property type="match status" value="1"/>
</dbReference>
<evidence type="ECO:0000256" key="2">
    <source>
        <dbReference type="ARBA" id="ARBA00004651"/>
    </source>
</evidence>
<evidence type="ECO:0000256" key="5">
    <source>
        <dbReference type="ARBA" id="ARBA00010185"/>
    </source>
</evidence>
<feature type="transmembrane region" description="Helical" evidence="24">
    <location>
        <begin position="82"/>
        <end position="98"/>
    </location>
</feature>